<feature type="region of interest" description="Disordered" evidence="1">
    <location>
        <begin position="1"/>
        <end position="35"/>
    </location>
</feature>
<gene>
    <name evidence="2" type="ORF">CSSPTR1EN2_LOCUS1461</name>
</gene>
<protein>
    <submittedName>
        <fullName evidence="2">Uncharacterized protein</fullName>
    </submittedName>
</protein>
<reference evidence="2 3" key="1">
    <citation type="submission" date="2024-02" db="EMBL/GenBank/DDBJ databases">
        <authorList>
            <consortium name="ELIXIR-Norway"/>
            <consortium name="Elixir Norway"/>
        </authorList>
    </citation>
    <scope>NUCLEOTIDE SEQUENCE [LARGE SCALE GENOMIC DNA]</scope>
</reference>
<name>A0ABP0TBC6_9BRYO</name>
<evidence type="ECO:0000256" key="1">
    <source>
        <dbReference type="SAM" id="MobiDB-lite"/>
    </source>
</evidence>
<accession>A0ABP0TBC6</accession>
<sequence length="97" mass="10721">MPSWLSPPTARRKGIRLLSSDGTNNSMTDEDHDKKVNQVASCKTQESVNIHTATEATLKSIPCRIWQMLMPFAGAIMAGAHAGWSLKLDRSRWGRAV</sequence>
<proteinExistence type="predicted"/>
<organism evidence="2 3">
    <name type="scientific">Sphagnum troendelagicum</name>
    <dbReference type="NCBI Taxonomy" id="128251"/>
    <lineage>
        <taxon>Eukaryota</taxon>
        <taxon>Viridiplantae</taxon>
        <taxon>Streptophyta</taxon>
        <taxon>Embryophyta</taxon>
        <taxon>Bryophyta</taxon>
        <taxon>Sphagnophytina</taxon>
        <taxon>Sphagnopsida</taxon>
        <taxon>Sphagnales</taxon>
        <taxon>Sphagnaceae</taxon>
        <taxon>Sphagnum</taxon>
    </lineage>
</organism>
<dbReference type="EMBL" id="OZ019893">
    <property type="protein sequence ID" value="CAK9191579.1"/>
    <property type="molecule type" value="Genomic_DNA"/>
</dbReference>
<evidence type="ECO:0000313" key="2">
    <source>
        <dbReference type="EMBL" id="CAK9191579.1"/>
    </source>
</evidence>
<keyword evidence="3" id="KW-1185">Reference proteome</keyword>
<dbReference type="Proteomes" id="UP001497512">
    <property type="component" value="Chromosome 1"/>
</dbReference>
<evidence type="ECO:0000313" key="3">
    <source>
        <dbReference type="Proteomes" id="UP001497512"/>
    </source>
</evidence>